<protein>
    <submittedName>
        <fullName evidence="4">Recombinase family protein</fullName>
    </submittedName>
</protein>
<keyword evidence="5" id="KW-1185">Reference proteome</keyword>
<dbReference type="RefSeq" id="WP_377964100.1">
    <property type="nucleotide sequence ID" value="NZ_JBHZOL010000065.1"/>
</dbReference>
<dbReference type="PROSITE" id="PS51737">
    <property type="entry name" value="RECOMBINASE_DNA_BIND"/>
    <property type="match status" value="1"/>
</dbReference>
<organism evidence="4 5">
    <name type="scientific">Almyronema epifaneia S1</name>
    <dbReference type="NCBI Taxonomy" id="2991925"/>
    <lineage>
        <taxon>Bacteria</taxon>
        <taxon>Bacillati</taxon>
        <taxon>Cyanobacteriota</taxon>
        <taxon>Cyanophyceae</taxon>
        <taxon>Nodosilineales</taxon>
        <taxon>Nodosilineaceae</taxon>
        <taxon>Almyronema</taxon>
        <taxon>Almyronema epifaneia</taxon>
    </lineage>
</organism>
<evidence type="ECO:0000256" key="1">
    <source>
        <dbReference type="ARBA" id="ARBA00009913"/>
    </source>
</evidence>
<feature type="region of interest" description="Disordered" evidence="2">
    <location>
        <begin position="129"/>
        <end position="149"/>
    </location>
</feature>
<dbReference type="InterPro" id="IPR006119">
    <property type="entry name" value="Resolv_N"/>
</dbReference>
<dbReference type="Pfam" id="PF07508">
    <property type="entry name" value="Recombinase"/>
    <property type="match status" value="1"/>
</dbReference>
<reference evidence="4 5" key="1">
    <citation type="submission" date="2024-10" db="EMBL/GenBank/DDBJ databases">
        <authorList>
            <person name="Ratan Roy A."/>
            <person name="Morales Sandoval P.H."/>
            <person name="De Los Santos Villalobos S."/>
            <person name="Chakraborty S."/>
            <person name="Mukherjee J."/>
        </authorList>
    </citation>
    <scope>NUCLEOTIDE SEQUENCE [LARGE SCALE GENOMIC DNA]</scope>
    <source>
        <strain evidence="4 5">S1</strain>
    </source>
</reference>
<dbReference type="SUPFAM" id="SSF53041">
    <property type="entry name" value="Resolvase-like"/>
    <property type="match status" value="1"/>
</dbReference>
<evidence type="ECO:0000313" key="4">
    <source>
        <dbReference type="EMBL" id="MFE4106391.1"/>
    </source>
</evidence>
<accession>A0ABW6IE10</accession>
<dbReference type="Gene3D" id="3.90.1750.20">
    <property type="entry name" value="Putative Large Serine Recombinase, Chain B, Domain 2"/>
    <property type="match status" value="1"/>
</dbReference>
<dbReference type="Gene3D" id="3.40.50.1390">
    <property type="entry name" value="Resolvase, N-terminal catalytic domain"/>
    <property type="match status" value="1"/>
</dbReference>
<gene>
    <name evidence="4" type="ORF">ACFVKH_08900</name>
</gene>
<dbReference type="EMBL" id="JBHZOL010000065">
    <property type="protein sequence ID" value="MFE4106391.1"/>
    <property type="molecule type" value="Genomic_DNA"/>
</dbReference>
<dbReference type="InterPro" id="IPR036162">
    <property type="entry name" value="Resolvase-like_N_sf"/>
</dbReference>
<proteinExistence type="inferred from homology"/>
<feature type="domain" description="Recombinase" evidence="3">
    <location>
        <begin position="145"/>
        <end position="245"/>
    </location>
</feature>
<sequence>MKVYAYLLSDPLLDPPVNAAIWGWEVDKVYCDIAHQSATEFPPQLKQLLADCAQAPPDYVLIRRLEELGSSITLISDRLQQLEALGITVMATQQDFCSGCAQPVSPPVNLMPLLGEIQTYQRRRRLQQGHAQNRLKALPPPGKAPYGYRRGKERYSLDRATAPVVKDFVEQFLLFGSLRGAVRYLEKKYGKKISVSTGRRWLTSPVYRGNLGYQNQQVVADTHPAIITREEAAQIDRLLRRNRHLPPRTASAPRSLAGLVTCSACQSSMKVTRVTKPRREQAYLYLIPSACPQRPKCKAIAYEQVLERTIQAICAELPQAVAALQMPPMAAIKGEIAQQIQQKQAALQQLPDLVESGILDAETADLRAYKLRTEMAEIQQKLAQLPPVNLIETVQTVSIPQFWLDLTESERRFYLREFIRQIQIERTDADWTLRLNFIF</sequence>
<dbReference type="Proteomes" id="UP001600165">
    <property type="component" value="Unassembled WGS sequence"/>
</dbReference>
<evidence type="ECO:0000259" key="3">
    <source>
        <dbReference type="PROSITE" id="PS51737"/>
    </source>
</evidence>
<dbReference type="PANTHER" id="PTHR30461">
    <property type="entry name" value="DNA-INVERTASE FROM LAMBDOID PROPHAGE"/>
    <property type="match status" value="1"/>
</dbReference>
<dbReference type="InterPro" id="IPR050639">
    <property type="entry name" value="SSR_resolvase"/>
</dbReference>
<dbReference type="SMART" id="SM00857">
    <property type="entry name" value="Resolvase"/>
    <property type="match status" value="1"/>
</dbReference>
<name>A0ABW6IE10_9CYAN</name>
<dbReference type="PANTHER" id="PTHR30461:SF26">
    <property type="entry name" value="RESOLVASE HOMOLOG YNEB"/>
    <property type="match status" value="1"/>
</dbReference>
<comment type="caution">
    <text evidence="4">The sequence shown here is derived from an EMBL/GenBank/DDBJ whole genome shotgun (WGS) entry which is preliminary data.</text>
</comment>
<evidence type="ECO:0000256" key="2">
    <source>
        <dbReference type="SAM" id="MobiDB-lite"/>
    </source>
</evidence>
<dbReference type="InterPro" id="IPR038109">
    <property type="entry name" value="DNA_bind_recomb_sf"/>
</dbReference>
<evidence type="ECO:0000313" key="5">
    <source>
        <dbReference type="Proteomes" id="UP001600165"/>
    </source>
</evidence>
<dbReference type="InterPro" id="IPR011109">
    <property type="entry name" value="DNA_bind_recombinase_dom"/>
</dbReference>
<comment type="similarity">
    <text evidence="1">Belongs to the site-specific recombinase resolvase family.</text>
</comment>